<dbReference type="Proteomes" id="UP000006000">
    <property type="component" value="Unassembled WGS sequence"/>
</dbReference>
<sequence>MYLVHSSNPQHRVFCFELFGYPLLASHLLDQSKHHFRCLFVNISKITVQFSACE</sequence>
<protein>
    <submittedName>
        <fullName evidence="1">Uncharacterized protein</fullName>
    </submittedName>
</protein>
<gene>
    <name evidence="1" type="ORF">EUBVEN_02875</name>
</gene>
<evidence type="ECO:0000313" key="1">
    <source>
        <dbReference type="EMBL" id="EDM50223.1"/>
    </source>
</evidence>
<name>A5ZAX3_9FIRM</name>
<comment type="caution">
    <text evidence="1">The sequence shown here is derived from an EMBL/GenBank/DDBJ whole genome shotgun (WGS) entry which is preliminary data.</text>
</comment>
<reference evidence="1 2" key="2">
    <citation type="submission" date="2007-04" db="EMBL/GenBank/DDBJ databases">
        <title>Draft genome sequence of Eubacterium ventriosum (ATCC 27560).</title>
        <authorList>
            <person name="Sudarsanam P."/>
            <person name="Ley R."/>
            <person name="Guruge J."/>
            <person name="Turnbaugh P.J."/>
            <person name="Mahowald M."/>
            <person name="Liep D."/>
            <person name="Gordon J."/>
        </authorList>
    </citation>
    <scope>NUCLEOTIDE SEQUENCE [LARGE SCALE GENOMIC DNA]</scope>
    <source>
        <strain evidence="1 2">ATCC 27560</strain>
    </source>
</reference>
<accession>A5ZAX3</accession>
<evidence type="ECO:0000313" key="2">
    <source>
        <dbReference type="Proteomes" id="UP000006000"/>
    </source>
</evidence>
<reference evidence="1 2" key="1">
    <citation type="submission" date="2007-03" db="EMBL/GenBank/DDBJ databases">
        <authorList>
            <person name="Fulton L."/>
            <person name="Clifton S."/>
            <person name="Fulton B."/>
            <person name="Xu J."/>
            <person name="Minx P."/>
            <person name="Pepin K.H."/>
            <person name="Johnson M."/>
            <person name="Thiruvilangam P."/>
            <person name="Bhonagiri V."/>
            <person name="Nash W.E."/>
            <person name="Mardis E.R."/>
            <person name="Wilson R.K."/>
        </authorList>
    </citation>
    <scope>NUCLEOTIDE SEQUENCE [LARGE SCALE GENOMIC DNA]</scope>
    <source>
        <strain evidence="1 2">ATCC 27560</strain>
    </source>
</reference>
<proteinExistence type="predicted"/>
<dbReference type="EMBL" id="AAVL02000038">
    <property type="protein sequence ID" value="EDM50223.1"/>
    <property type="molecule type" value="Genomic_DNA"/>
</dbReference>
<dbReference type="AlphaFoldDB" id="A5ZAX3"/>
<organism evidence="1 2">
    <name type="scientific">Eubacterium ventriosum ATCC 27560</name>
    <dbReference type="NCBI Taxonomy" id="411463"/>
    <lineage>
        <taxon>Bacteria</taxon>
        <taxon>Bacillati</taxon>
        <taxon>Bacillota</taxon>
        <taxon>Clostridia</taxon>
        <taxon>Eubacteriales</taxon>
        <taxon>Eubacteriaceae</taxon>
        <taxon>Eubacterium</taxon>
    </lineage>
</organism>
<dbReference type="HOGENOM" id="CLU_3043557_0_0_9"/>